<keyword evidence="2" id="KW-1185">Reference proteome</keyword>
<organism evidence="1 2">
    <name type="scientific">Colletotrichum lupini</name>
    <dbReference type="NCBI Taxonomy" id="145971"/>
    <lineage>
        <taxon>Eukaryota</taxon>
        <taxon>Fungi</taxon>
        <taxon>Dikarya</taxon>
        <taxon>Ascomycota</taxon>
        <taxon>Pezizomycotina</taxon>
        <taxon>Sordariomycetes</taxon>
        <taxon>Hypocreomycetidae</taxon>
        <taxon>Glomerellales</taxon>
        <taxon>Glomerellaceae</taxon>
        <taxon>Colletotrichum</taxon>
        <taxon>Colletotrichum acutatum species complex</taxon>
    </lineage>
</organism>
<dbReference type="Proteomes" id="UP000830671">
    <property type="component" value="Chromosome 2"/>
</dbReference>
<dbReference type="GeneID" id="73338367"/>
<evidence type="ECO:0000313" key="2">
    <source>
        <dbReference type="Proteomes" id="UP000830671"/>
    </source>
</evidence>
<reference evidence="1" key="1">
    <citation type="journal article" date="2021" name="Mol. Plant Microbe Interact.">
        <title>Complete Genome Sequence of the Plant-Pathogenic Fungus Colletotrichum lupini.</title>
        <authorList>
            <person name="Baroncelli R."/>
            <person name="Pensec F."/>
            <person name="Da Lio D."/>
            <person name="Boufleur T."/>
            <person name="Vicente I."/>
            <person name="Sarrocco S."/>
            <person name="Picot A."/>
            <person name="Baraldi E."/>
            <person name="Sukno S."/>
            <person name="Thon M."/>
            <person name="Le Floch G."/>
        </authorList>
    </citation>
    <scope>NUCLEOTIDE SEQUENCE</scope>
    <source>
        <strain evidence="1">IMI 504893</strain>
    </source>
</reference>
<gene>
    <name evidence="1" type="ORF">CLUP02_04344</name>
</gene>
<dbReference type="KEGG" id="clup:CLUP02_04344"/>
<dbReference type="EMBL" id="CP019474">
    <property type="protein sequence ID" value="UQC78865.1"/>
    <property type="molecule type" value="Genomic_DNA"/>
</dbReference>
<sequence>MKVIFSRSLQLYLTRVSKVLPLHNEFNVPGVHRPYLHFNREKVICQRAMGREPKSIGEAVNALNTIRMRSSSAGQEDRELRCFRTCT</sequence>
<evidence type="ECO:0000313" key="1">
    <source>
        <dbReference type="EMBL" id="UQC78865.1"/>
    </source>
</evidence>
<proteinExistence type="predicted"/>
<dbReference type="RefSeq" id="XP_049140500.1">
    <property type="nucleotide sequence ID" value="XM_049283357.1"/>
</dbReference>
<name>A0A9Q8SL17_9PEZI</name>
<protein>
    <submittedName>
        <fullName evidence="1">Uncharacterized protein</fullName>
    </submittedName>
</protein>
<accession>A0A9Q8SL17</accession>
<dbReference type="AlphaFoldDB" id="A0A9Q8SL17"/>